<evidence type="ECO:0000313" key="4">
    <source>
        <dbReference type="EMBL" id="CAB4188499.1"/>
    </source>
</evidence>
<dbReference type="EMBL" id="LR796984">
    <property type="protein sequence ID" value="CAB4179827.1"/>
    <property type="molecule type" value="Genomic_DNA"/>
</dbReference>
<protein>
    <submittedName>
        <fullName evidence="2">Uncharacterized protein</fullName>
    </submittedName>
</protein>
<accession>A0A6J5PZ58</accession>
<feature type="compositionally biased region" description="Polar residues" evidence="1">
    <location>
        <begin position="63"/>
        <end position="73"/>
    </location>
</feature>
<dbReference type="EMBL" id="LR796920">
    <property type="protein sequence ID" value="CAB4174731.1"/>
    <property type="molecule type" value="Genomic_DNA"/>
</dbReference>
<name>A0A6J5PZ58_9CAUD</name>
<dbReference type="EMBL" id="LR797127">
    <property type="protein sequence ID" value="CAB4188499.1"/>
    <property type="molecule type" value="Genomic_DNA"/>
</dbReference>
<gene>
    <name evidence="3" type="ORF">UFOVP1035_69</name>
    <name evidence="4" type="ORF">UFOVP1181_28</name>
    <name evidence="2" type="ORF">UFOVP965_73</name>
</gene>
<evidence type="ECO:0000256" key="1">
    <source>
        <dbReference type="SAM" id="MobiDB-lite"/>
    </source>
</evidence>
<sequence>MGLIRGAIGAGKAAARGASGTDIAKAGVKGLLPKKMGGIVDKVATPNNISRVSNGIRNVADNGRNSTFGTSTADDGWGDMPTFKPDAPSKSDNLDW</sequence>
<evidence type="ECO:0000313" key="3">
    <source>
        <dbReference type="EMBL" id="CAB4179827.1"/>
    </source>
</evidence>
<organism evidence="2">
    <name type="scientific">uncultured Caudovirales phage</name>
    <dbReference type="NCBI Taxonomy" id="2100421"/>
    <lineage>
        <taxon>Viruses</taxon>
        <taxon>Duplodnaviria</taxon>
        <taxon>Heunggongvirae</taxon>
        <taxon>Uroviricota</taxon>
        <taxon>Caudoviricetes</taxon>
        <taxon>Peduoviridae</taxon>
        <taxon>Maltschvirus</taxon>
        <taxon>Maltschvirus maltsch</taxon>
    </lineage>
</organism>
<feature type="region of interest" description="Disordered" evidence="1">
    <location>
        <begin position="60"/>
        <end position="96"/>
    </location>
</feature>
<feature type="compositionally biased region" description="Basic and acidic residues" evidence="1">
    <location>
        <begin position="87"/>
        <end position="96"/>
    </location>
</feature>
<proteinExistence type="predicted"/>
<evidence type="ECO:0000313" key="2">
    <source>
        <dbReference type="EMBL" id="CAB4174731.1"/>
    </source>
</evidence>
<reference evidence="2" key="1">
    <citation type="submission" date="2020-05" db="EMBL/GenBank/DDBJ databases">
        <authorList>
            <person name="Chiriac C."/>
            <person name="Salcher M."/>
            <person name="Ghai R."/>
            <person name="Kavagutti S V."/>
        </authorList>
    </citation>
    <scope>NUCLEOTIDE SEQUENCE</scope>
</reference>